<dbReference type="AlphaFoldDB" id="A0AAE0TZT0"/>
<dbReference type="EMBL" id="JAULSW010000004">
    <property type="protein sequence ID" value="KAK3385581.1"/>
    <property type="molecule type" value="Genomic_DNA"/>
</dbReference>
<feature type="region of interest" description="Disordered" evidence="1">
    <location>
        <begin position="1"/>
        <end position="85"/>
    </location>
</feature>
<evidence type="ECO:0000313" key="2">
    <source>
        <dbReference type="EMBL" id="KAK3385581.1"/>
    </source>
</evidence>
<gene>
    <name evidence="2" type="ORF">B0H63DRAFT_184742</name>
</gene>
<evidence type="ECO:0000256" key="1">
    <source>
        <dbReference type="SAM" id="MobiDB-lite"/>
    </source>
</evidence>
<feature type="compositionally biased region" description="Low complexity" evidence="1">
    <location>
        <begin position="1"/>
        <end position="40"/>
    </location>
</feature>
<reference evidence="2" key="1">
    <citation type="journal article" date="2023" name="Mol. Phylogenet. Evol.">
        <title>Genome-scale phylogeny and comparative genomics of the fungal order Sordariales.</title>
        <authorList>
            <person name="Hensen N."/>
            <person name="Bonometti L."/>
            <person name="Westerberg I."/>
            <person name="Brannstrom I.O."/>
            <person name="Guillou S."/>
            <person name="Cros-Aarteil S."/>
            <person name="Calhoun S."/>
            <person name="Haridas S."/>
            <person name="Kuo A."/>
            <person name="Mondo S."/>
            <person name="Pangilinan J."/>
            <person name="Riley R."/>
            <person name="LaButti K."/>
            <person name="Andreopoulos B."/>
            <person name="Lipzen A."/>
            <person name="Chen C."/>
            <person name="Yan M."/>
            <person name="Daum C."/>
            <person name="Ng V."/>
            <person name="Clum A."/>
            <person name="Steindorff A."/>
            <person name="Ohm R.A."/>
            <person name="Martin F."/>
            <person name="Silar P."/>
            <person name="Natvig D.O."/>
            <person name="Lalanne C."/>
            <person name="Gautier V."/>
            <person name="Ament-Velasquez S.L."/>
            <person name="Kruys A."/>
            <person name="Hutchinson M.I."/>
            <person name="Powell A.J."/>
            <person name="Barry K."/>
            <person name="Miller A.N."/>
            <person name="Grigoriev I.V."/>
            <person name="Debuchy R."/>
            <person name="Gladieux P."/>
            <person name="Hiltunen Thoren M."/>
            <person name="Johannesson H."/>
        </authorList>
    </citation>
    <scope>NUCLEOTIDE SEQUENCE</scope>
    <source>
        <strain evidence="2">CBS 232.78</strain>
    </source>
</reference>
<evidence type="ECO:0000313" key="3">
    <source>
        <dbReference type="Proteomes" id="UP001285441"/>
    </source>
</evidence>
<accession>A0AAE0TZT0</accession>
<proteinExistence type="predicted"/>
<dbReference type="Proteomes" id="UP001285441">
    <property type="component" value="Unassembled WGS sequence"/>
</dbReference>
<feature type="compositionally biased region" description="Low complexity" evidence="1">
    <location>
        <begin position="59"/>
        <end position="74"/>
    </location>
</feature>
<name>A0AAE0TZT0_9PEZI</name>
<protein>
    <submittedName>
        <fullName evidence="2">Uncharacterized protein</fullName>
    </submittedName>
</protein>
<reference evidence="2" key="2">
    <citation type="submission" date="2023-06" db="EMBL/GenBank/DDBJ databases">
        <authorList>
            <consortium name="Lawrence Berkeley National Laboratory"/>
            <person name="Haridas S."/>
            <person name="Hensen N."/>
            <person name="Bonometti L."/>
            <person name="Westerberg I."/>
            <person name="Brannstrom I.O."/>
            <person name="Guillou S."/>
            <person name="Cros-Aarteil S."/>
            <person name="Calhoun S."/>
            <person name="Kuo A."/>
            <person name="Mondo S."/>
            <person name="Pangilinan J."/>
            <person name="Riley R."/>
            <person name="LaButti K."/>
            <person name="Andreopoulos B."/>
            <person name="Lipzen A."/>
            <person name="Chen C."/>
            <person name="Yanf M."/>
            <person name="Daum C."/>
            <person name="Ng V."/>
            <person name="Clum A."/>
            <person name="Steindorff A."/>
            <person name="Ohm R."/>
            <person name="Martin F."/>
            <person name="Silar P."/>
            <person name="Natvig D."/>
            <person name="Lalanne C."/>
            <person name="Gautier V."/>
            <person name="Ament-velasquez S.L."/>
            <person name="Kruys A."/>
            <person name="Hutchinson M.I."/>
            <person name="Powell A.J."/>
            <person name="Barry K."/>
            <person name="Miller A.N."/>
            <person name="Grigoriev I.V."/>
            <person name="Debuchy R."/>
            <person name="Gladieux P."/>
            <person name="Thoren M.H."/>
            <person name="Johannesson H."/>
        </authorList>
    </citation>
    <scope>NUCLEOTIDE SEQUENCE</scope>
    <source>
        <strain evidence="2">CBS 232.78</strain>
    </source>
</reference>
<comment type="caution">
    <text evidence="2">The sequence shown here is derived from an EMBL/GenBank/DDBJ whole genome shotgun (WGS) entry which is preliminary data.</text>
</comment>
<organism evidence="2 3">
    <name type="scientific">Podospora didyma</name>
    <dbReference type="NCBI Taxonomy" id="330526"/>
    <lineage>
        <taxon>Eukaryota</taxon>
        <taxon>Fungi</taxon>
        <taxon>Dikarya</taxon>
        <taxon>Ascomycota</taxon>
        <taxon>Pezizomycotina</taxon>
        <taxon>Sordariomycetes</taxon>
        <taxon>Sordariomycetidae</taxon>
        <taxon>Sordariales</taxon>
        <taxon>Podosporaceae</taxon>
        <taxon>Podospora</taxon>
    </lineage>
</organism>
<sequence>MSASHSKSSRSSPKFSRRSPPLVTVSPATSTGASTSTRQSPYDPSPNMWGVPRSALSLPTNTTTSTAQIATSPPETKISKTAEKQEMARQRVNTFRADKEYYTCYVEDISDKQRDGDSPALRRQSMRDRIADVMDPFNNGTDDTSWYSSINRIYYPIMLPELEQWRPDNCGSYP</sequence>
<keyword evidence="3" id="KW-1185">Reference proteome</keyword>